<dbReference type="EMBL" id="MFBD01000021">
    <property type="protein sequence ID" value="OGD88646.1"/>
    <property type="molecule type" value="Genomic_DNA"/>
</dbReference>
<reference evidence="2 3" key="1">
    <citation type="journal article" date="2016" name="Nat. Commun.">
        <title>Thousands of microbial genomes shed light on interconnected biogeochemical processes in an aquifer system.</title>
        <authorList>
            <person name="Anantharaman K."/>
            <person name="Brown C.T."/>
            <person name="Hug L.A."/>
            <person name="Sharon I."/>
            <person name="Castelle C.J."/>
            <person name="Probst A.J."/>
            <person name="Thomas B.C."/>
            <person name="Singh A."/>
            <person name="Wilkins M.J."/>
            <person name="Karaoz U."/>
            <person name="Brodie E.L."/>
            <person name="Williams K.H."/>
            <person name="Hubbard S.S."/>
            <person name="Banfield J.F."/>
        </authorList>
    </citation>
    <scope>NUCLEOTIDE SEQUENCE [LARGE SCALE GENOMIC DNA]</scope>
</reference>
<evidence type="ECO:0000259" key="1">
    <source>
        <dbReference type="PROSITE" id="PS50943"/>
    </source>
</evidence>
<evidence type="ECO:0000313" key="2">
    <source>
        <dbReference type="EMBL" id="OGD88646.1"/>
    </source>
</evidence>
<dbReference type="Proteomes" id="UP000177369">
    <property type="component" value="Unassembled WGS sequence"/>
</dbReference>
<dbReference type="Gene3D" id="1.10.260.40">
    <property type="entry name" value="lambda repressor-like DNA-binding domains"/>
    <property type="match status" value="1"/>
</dbReference>
<dbReference type="PROSITE" id="PS50943">
    <property type="entry name" value="HTH_CROC1"/>
    <property type="match status" value="1"/>
</dbReference>
<gene>
    <name evidence="2" type="ORF">A3D04_00245</name>
</gene>
<dbReference type="GO" id="GO:0003677">
    <property type="term" value="F:DNA binding"/>
    <property type="evidence" value="ECO:0007669"/>
    <property type="project" value="InterPro"/>
</dbReference>
<accession>A0A1F5G9X0</accession>
<dbReference type="InterPro" id="IPR001387">
    <property type="entry name" value="Cro/C1-type_HTH"/>
</dbReference>
<name>A0A1F5G9X0_9BACT</name>
<evidence type="ECO:0000313" key="3">
    <source>
        <dbReference type="Proteomes" id="UP000177369"/>
    </source>
</evidence>
<feature type="domain" description="HTH cro/C1-type" evidence="1">
    <location>
        <begin position="40"/>
        <end position="94"/>
    </location>
</feature>
<dbReference type="Pfam" id="PF01381">
    <property type="entry name" value="HTH_3"/>
    <property type="match status" value="1"/>
</dbReference>
<organism evidence="2 3">
    <name type="scientific">Candidatus Curtissbacteria bacterium RIFCSPHIGHO2_02_FULL_40_16b</name>
    <dbReference type="NCBI Taxonomy" id="1797714"/>
    <lineage>
        <taxon>Bacteria</taxon>
        <taxon>Candidatus Curtissiibacteriota</taxon>
    </lineage>
</organism>
<dbReference type="CDD" id="cd00093">
    <property type="entry name" value="HTH_XRE"/>
    <property type="match status" value="1"/>
</dbReference>
<dbReference type="STRING" id="1797714.A3D04_00245"/>
<dbReference type="InterPro" id="IPR010982">
    <property type="entry name" value="Lambda_DNA-bd_dom_sf"/>
</dbReference>
<dbReference type="SUPFAM" id="SSF47413">
    <property type="entry name" value="lambda repressor-like DNA-binding domains"/>
    <property type="match status" value="1"/>
</dbReference>
<comment type="caution">
    <text evidence="2">The sequence shown here is derived from an EMBL/GenBank/DDBJ whole genome shotgun (WGS) entry which is preliminary data.</text>
</comment>
<protein>
    <recommendedName>
        <fullName evidence="1">HTH cro/C1-type domain-containing protein</fullName>
    </recommendedName>
</protein>
<dbReference type="SMART" id="SM00530">
    <property type="entry name" value="HTH_XRE"/>
    <property type="match status" value="1"/>
</dbReference>
<sequence>MKSRRKWISHGELKADLMKDPGFRREYKKLEPEFQIARQIIGARIKKKMSQEDLAKKAGTGQAVVSRLEGMNAKPSLSLLSRIARALDTKINITIR</sequence>
<proteinExistence type="predicted"/>
<dbReference type="AlphaFoldDB" id="A0A1F5G9X0"/>